<gene>
    <name evidence="1" type="ORF">AVDCRST_MAG18-5213</name>
</gene>
<dbReference type="AlphaFoldDB" id="A0A6J4VYU3"/>
<organism evidence="1">
    <name type="scientific">uncultured Thermomicrobiales bacterium</name>
    <dbReference type="NCBI Taxonomy" id="1645740"/>
    <lineage>
        <taxon>Bacteria</taxon>
        <taxon>Pseudomonadati</taxon>
        <taxon>Thermomicrobiota</taxon>
        <taxon>Thermomicrobia</taxon>
        <taxon>Thermomicrobiales</taxon>
        <taxon>environmental samples</taxon>
    </lineage>
</organism>
<protein>
    <submittedName>
        <fullName evidence="1">Uncharacterized protein</fullName>
    </submittedName>
</protein>
<accession>A0A6J4VYU3</accession>
<proteinExistence type="predicted"/>
<sequence>MLTQASPVAFKRSMRWSYYGGLATLYPGGHGIVAEL</sequence>
<name>A0A6J4VYU3_9BACT</name>
<dbReference type="EMBL" id="CADCWN010000418">
    <property type="protein sequence ID" value="CAA9590827.1"/>
    <property type="molecule type" value="Genomic_DNA"/>
</dbReference>
<reference evidence="1" key="1">
    <citation type="submission" date="2020-02" db="EMBL/GenBank/DDBJ databases">
        <authorList>
            <person name="Meier V. D."/>
        </authorList>
    </citation>
    <scope>NUCLEOTIDE SEQUENCE</scope>
    <source>
        <strain evidence="1">AVDCRST_MAG18</strain>
    </source>
</reference>
<evidence type="ECO:0000313" key="1">
    <source>
        <dbReference type="EMBL" id="CAA9590827.1"/>
    </source>
</evidence>